<dbReference type="EMBL" id="JAGSPN010000011">
    <property type="protein sequence ID" value="MBR7783392.1"/>
    <property type="molecule type" value="Genomic_DNA"/>
</dbReference>
<organism evidence="2 3">
    <name type="scientific">Undibacterium luofuense</name>
    <dbReference type="NCBI Taxonomy" id="2828733"/>
    <lineage>
        <taxon>Bacteria</taxon>
        <taxon>Pseudomonadati</taxon>
        <taxon>Pseudomonadota</taxon>
        <taxon>Betaproteobacteria</taxon>
        <taxon>Burkholderiales</taxon>
        <taxon>Oxalobacteraceae</taxon>
        <taxon>Undibacterium</taxon>
    </lineage>
</organism>
<keyword evidence="3" id="KW-1185">Reference proteome</keyword>
<sequence>MNPTSSATLLPAYDGPERRKQRGPGFILKELDPRDVIDGEVIDGHYVTPDTEAAGYMREHCPYCPESSLQLQLKYRHVRRTHLFCEHCTRCFDALHPDGSSALAGAALTL</sequence>
<protein>
    <submittedName>
        <fullName evidence="2">Uncharacterized protein</fullName>
    </submittedName>
</protein>
<proteinExistence type="predicted"/>
<dbReference type="Proteomes" id="UP000680067">
    <property type="component" value="Unassembled WGS sequence"/>
</dbReference>
<evidence type="ECO:0000256" key="1">
    <source>
        <dbReference type="SAM" id="MobiDB-lite"/>
    </source>
</evidence>
<gene>
    <name evidence="2" type="ORF">KDM89_14705</name>
</gene>
<evidence type="ECO:0000313" key="3">
    <source>
        <dbReference type="Proteomes" id="UP000680067"/>
    </source>
</evidence>
<dbReference type="RefSeq" id="WP_212688667.1">
    <property type="nucleotide sequence ID" value="NZ_JAGSPN010000011.1"/>
</dbReference>
<evidence type="ECO:0000313" key="2">
    <source>
        <dbReference type="EMBL" id="MBR7783392.1"/>
    </source>
</evidence>
<accession>A0A941DLN3</accession>
<dbReference type="AlphaFoldDB" id="A0A941DLN3"/>
<feature type="region of interest" description="Disordered" evidence="1">
    <location>
        <begin position="1"/>
        <end position="23"/>
    </location>
</feature>
<reference evidence="2" key="1">
    <citation type="submission" date="2021-04" db="EMBL/GenBank/DDBJ databases">
        <title>novel species isolated from subtropical streams in China.</title>
        <authorList>
            <person name="Lu H."/>
        </authorList>
    </citation>
    <scope>NUCLEOTIDE SEQUENCE</scope>
    <source>
        <strain evidence="2">LFS511W</strain>
    </source>
</reference>
<comment type="caution">
    <text evidence="2">The sequence shown here is derived from an EMBL/GenBank/DDBJ whole genome shotgun (WGS) entry which is preliminary data.</text>
</comment>
<name>A0A941DLN3_9BURK</name>